<accession>A0A7C3SNL3</accession>
<name>A0A7C3SNL3_9BACT</name>
<comment type="caution">
    <text evidence="2">The sequence shown here is derived from an EMBL/GenBank/DDBJ whole genome shotgun (WGS) entry which is preliminary data.</text>
</comment>
<keyword evidence="1" id="KW-0472">Membrane</keyword>
<proteinExistence type="predicted"/>
<evidence type="ECO:0000313" key="2">
    <source>
        <dbReference type="EMBL" id="HGB30556.1"/>
    </source>
</evidence>
<organism evidence="2">
    <name type="scientific">Dictyoglomus turgidum</name>
    <dbReference type="NCBI Taxonomy" id="513050"/>
    <lineage>
        <taxon>Bacteria</taxon>
        <taxon>Pseudomonadati</taxon>
        <taxon>Dictyoglomota</taxon>
        <taxon>Dictyoglomia</taxon>
        <taxon>Dictyoglomales</taxon>
        <taxon>Dictyoglomaceae</taxon>
        <taxon>Dictyoglomus</taxon>
    </lineage>
</organism>
<dbReference type="AlphaFoldDB" id="A0A7C3SNL3"/>
<dbReference type="EMBL" id="DTGA01000036">
    <property type="protein sequence ID" value="HGB30556.1"/>
    <property type="molecule type" value="Genomic_DNA"/>
</dbReference>
<evidence type="ECO:0000256" key="1">
    <source>
        <dbReference type="SAM" id="Phobius"/>
    </source>
</evidence>
<protein>
    <submittedName>
        <fullName evidence="2">Uncharacterized protein</fullName>
    </submittedName>
</protein>
<sequence>MEQEENLLSEILRSAGIGLAIYTYVPLIIYLIYILSELNLSLFGIILLVSNKVFSKYVDTGKFLYLMLTIISIPVYIALIVRIVRIFISIF</sequence>
<reference evidence="2" key="1">
    <citation type="journal article" date="2020" name="mSystems">
        <title>Genome- and Community-Level Interaction Insights into Carbon Utilization and Element Cycling Functions of Hydrothermarchaeota in Hydrothermal Sediment.</title>
        <authorList>
            <person name="Zhou Z."/>
            <person name="Liu Y."/>
            <person name="Xu W."/>
            <person name="Pan J."/>
            <person name="Luo Z.H."/>
            <person name="Li M."/>
        </authorList>
    </citation>
    <scope>NUCLEOTIDE SEQUENCE [LARGE SCALE GENOMIC DNA]</scope>
    <source>
        <strain evidence="2">SpSt-751</strain>
    </source>
</reference>
<feature type="transmembrane region" description="Helical" evidence="1">
    <location>
        <begin position="63"/>
        <end position="88"/>
    </location>
</feature>
<gene>
    <name evidence="2" type="ORF">ENV35_01605</name>
</gene>
<keyword evidence="1" id="KW-1133">Transmembrane helix</keyword>
<keyword evidence="1" id="KW-0812">Transmembrane</keyword>